<dbReference type="Proteomes" id="UP000199343">
    <property type="component" value="Unassembled WGS sequence"/>
</dbReference>
<evidence type="ECO:0000313" key="2">
    <source>
        <dbReference type="EMBL" id="SCL73224.1"/>
    </source>
</evidence>
<evidence type="ECO:0008006" key="4">
    <source>
        <dbReference type="Google" id="ProtNLM"/>
    </source>
</evidence>
<gene>
    <name evidence="2" type="ORF">GA0070608_5473</name>
</gene>
<dbReference type="EMBL" id="FMIC01000002">
    <property type="protein sequence ID" value="SCL73224.1"/>
    <property type="molecule type" value="Genomic_DNA"/>
</dbReference>
<dbReference type="STRING" id="47871.GA0070608_5473"/>
<proteinExistence type="predicted"/>
<feature type="region of interest" description="Disordered" evidence="1">
    <location>
        <begin position="1"/>
        <end position="20"/>
    </location>
</feature>
<dbReference type="Gene3D" id="3.10.450.50">
    <property type="match status" value="1"/>
</dbReference>
<reference evidence="2 3" key="1">
    <citation type="submission" date="2016-06" db="EMBL/GenBank/DDBJ databases">
        <authorList>
            <person name="Kjaerup R.B."/>
            <person name="Dalgaard T.S."/>
            <person name="Juul-Madsen H.R."/>
        </authorList>
    </citation>
    <scope>NUCLEOTIDE SEQUENCE [LARGE SCALE GENOMIC DNA]</scope>
    <source>
        <strain evidence="2 3">DSM 43363</strain>
    </source>
</reference>
<sequence>MTAGAGDAAPATGPGGAQAVDKALRARSAREVFDDHLRLAAEHRFAEDLSRNVSPSCVVLERRGVFRGHAGVGELARLLEEELPGARYAYTNRLVEGRVAFLEWTAQVEGVRVRDGADSFLIEQGWIVAQTIHYTLERVDGGADRPAGP</sequence>
<evidence type="ECO:0000256" key="1">
    <source>
        <dbReference type="SAM" id="MobiDB-lite"/>
    </source>
</evidence>
<dbReference type="InterPro" id="IPR032710">
    <property type="entry name" value="NTF2-like_dom_sf"/>
</dbReference>
<name>A0A1C6W489_9ACTN</name>
<evidence type="ECO:0000313" key="3">
    <source>
        <dbReference type="Proteomes" id="UP000199343"/>
    </source>
</evidence>
<accession>A0A1C6W489</accession>
<protein>
    <recommendedName>
        <fullName evidence="4">SnoaL-like domain-containing protein</fullName>
    </recommendedName>
</protein>
<feature type="compositionally biased region" description="Low complexity" evidence="1">
    <location>
        <begin position="1"/>
        <end position="12"/>
    </location>
</feature>
<dbReference type="AlphaFoldDB" id="A0A1C6W489"/>
<dbReference type="SUPFAM" id="SSF54427">
    <property type="entry name" value="NTF2-like"/>
    <property type="match status" value="1"/>
</dbReference>
<organism evidence="2 3">
    <name type="scientific">Micromonospora peucetia</name>
    <dbReference type="NCBI Taxonomy" id="47871"/>
    <lineage>
        <taxon>Bacteria</taxon>
        <taxon>Bacillati</taxon>
        <taxon>Actinomycetota</taxon>
        <taxon>Actinomycetes</taxon>
        <taxon>Micromonosporales</taxon>
        <taxon>Micromonosporaceae</taxon>
        <taxon>Micromonospora</taxon>
    </lineage>
</organism>